<gene>
    <name evidence="9" type="ORF">Pmani_003376</name>
</gene>
<dbReference type="InterPro" id="IPR052192">
    <property type="entry name" value="Insect_Ionotropic_Sensory_Rcpt"/>
</dbReference>
<comment type="caution">
    <text evidence="9">The sequence shown here is derived from an EMBL/GenBank/DDBJ whole genome shotgun (WGS) entry which is preliminary data.</text>
</comment>
<proteinExistence type="predicted"/>
<name>A0AAE1QFS7_9EUCA</name>
<dbReference type="PANTHER" id="PTHR42643">
    <property type="entry name" value="IONOTROPIC RECEPTOR 20A-RELATED"/>
    <property type="match status" value="1"/>
</dbReference>
<sequence>MILYFKHSQLWFMLPCVYHAIVRGAGIIRVIYELKECFLSDAGKVFVLQECFTPFSVALGLQSHSPLKRNLDWAVTWVSESGLVNHWFLDSIRQYKIFQAEITGGYGSQSSTKNEEGSEAVMEAKDEDEQVASLTVDHVQSVFYIMCIGYVTSLLVLLAETCVYRATFASLPERMIN</sequence>
<evidence type="ECO:0000313" key="10">
    <source>
        <dbReference type="Proteomes" id="UP001292094"/>
    </source>
</evidence>
<feature type="transmembrane region" description="Helical" evidence="8">
    <location>
        <begin position="12"/>
        <end position="32"/>
    </location>
</feature>
<evidence type="ECO:0000256" key="7">
    <source>
        <dbReference type="ARBA" id="ARBA00023180"/>
    </source>
</evidence>
<dbReference type="GO" id="GO:0005886">
    <property type="term" value="C:plasma membrane"/>
    <property type="evidence" value="ECO:0007669"/>
    <property type="project" value="UniProtKB-SubCell"/>
</dbReference>
<accession>A0AAE1QFS7</accession>
<keyword evidence="2" id="KW-1003">Cell membrane</keyword>
<keyword evidence="3 8" id="KW-0812">Transmembrane</keyword>
<protein>
    <submittedName>
        <fullName evidence="9">Uncharacterized protein</fullName>
    </submittedName>
</protein>
<evidence type="ECO:0000256" key="2">
    <source>
        <dbReference type="ARBA" id="ARBA00022475"/>
    </source>
</evidence>
<evidence type="ECO:0000256" key="6">
    <source>
        <dbReference type="ARBA" id="ARBA00023170"/>
    </source>
</evidence>
<reference evidence="9" key="1">
    <citation type="submission" date="2023-11" db="EMBL/GenBank/DDBJ databases">
        <title>Genome assemblies of two species of porcelain crab, Petrolisthes cinctipes and Petrolisthes manimaculis (Anomura: Porcellanidae).</title>
        <authorList>
            <person name="Angst P."/>
        </authorList>
    </citation>
    <scope>NUCLEOTIDE SEQUENCE</scope>
    <source>
        <strain evidence="9">PB745_02</strain>
        <tissue evidence="9">Gill</tissue>
    </source>
</reference>
<evidence type="ECO:0000256" key="3">
    <source>
        <dbReference type="ARBA" id="ARBA00022692"/>
    </source>
</evidence>
<feature type="transmembrane region" description="Helical" evidence="8">
    <location>
        <begin position="142"/>
        <end position="164"/>
    </location>
</feature>
<evidence type="ECO:0000256" key="8">
    <source>
        <dbReference type="SAM" id="Phobius"/>
    </source>
</evidence>
<keyword evidence="5 8" id="KW-0472">Membrane</keyword>
<evidence type="ECO:0000256" key="5">
    <source>
        <dbReference type="ARBA" id="ARBA00023136"/>
    </source>
</evidence>
<keyword evidence="10" id="KW-1185">Reference proteome</keyword>
<dbReference type="AlphaFoldDB" id="A0AAE1QFS7"/>
<organism evidence="9 10">
    <name type="scientific">Petrolisthes manimaculis</name>
    <dbReference type="NCBI Taxonomy" id="1843537"/>
    <lineage>
        <taxon>Eukaryota</taxon>
        <taxon>Metazoa</taxon>
        <taxon>Ecdysozoa</taxon>
        <taxon>Arthropoda</taxon>
        <taxon>Crustacea</taxon>
        <taxon>Multicrustacea</taxon>
        <taxon>Malacostraca</taxon>
        <taxon>Eumalacostraca</taxon>
        <taxon>Eucarida</taxon>
        <taxon>Decapoda</taxon>
        <taxon>Pleocyemata</taxon>
        <taxon>Anomura</taxon>
        <taxon>Galatheoidea</taxon>
        <taxon>Porcellanidae</taxon>
        <taxon>Petrolisthes</taxon>
    </lineage>
</organism>
<dbReference type="EMBL" id="JAWZYT010000247">
    <property type="protein sequence ID" value="KAK4326079.1"/>
    <property type="molecule type" value="Genomic_DNA"/>
</dbReference>
<keyword evidence="4 8" id="KW-1133">Transmembrane helix</keyword>
<dbReference type="PANTHER" id="PTHR42643:SF35">
    <property type="entry name" value="IONOTROPIC RECEPTOR 68A, ISOFORM A"/>
    <property type="match status" value="1"/>
</dbReference>
<keyword evidence="6" id="KW-0675">Receptor</keyword>
<evidence type="ECO:0000256" key="4">
    <source>
        <dbReference type="ARBA" id="ARBA00022989"/>
    </source>
</evidence>
<evidence type="ECO:0000313" key="9">
    <source>
        <dbReference type="EMBL" id="KAK4326079.1"/>
    </source>
</evidence>
<keyword evidence="7" id="KW-0325">Glycoprotein</keyword>
<evidence type="ECO:0000256" key="1">
    <source>
        <dbReference type="ARBA" id="ARBA00004651"/>
    </source>
</evidence>
<dbReference type="Proteomes" id="UP001292094">
    <property type="component" value="Unassembled WGS sequence"/>
</dbReference>
<comment type="subcellular location">
    <subcellularLocation>
        <location evidence="1">Cell membrane</location>
        <topology evidence="1">Multi-pass membrane protein</topology>
    </subcellularLocation>
</comment>